<sequence>MSERSPDNLTDLALVEPPEALGGDPGIETDHAALD</sequence>
<protein>
    <submittedName>
        <fullName evidence="2">Uncharacterized protein</fullName>
    </submittedName>
</protein>
<proteinExistence type="predicted"/>
<dbReference type="AlphaFoldDB" id="A0A382V1M4"/>
<gene>
    <name evidence="2" type="ORF">METZ01_LOCUS393248</name>
</gene>
<feature type="non-terminal residue" evidence="2">
    <location>
        <position position="35"/>
    </location>
</feature>
<name>A0A382V1M4_9ZZZZ</name>
<accession>A0A382V1M4</accession>
<reference evidence="2" key="1">
    <citation type="submission" date="2018-05" db="EMBL/GenBank/DDBJ databases">
        <authorList>
            <person name="Lanie J.A."/>
            <person name="Ng W.-L."/>
            <person name="Kazmierczak K.M."/>
            <person name="Andrzejewski T.M."/>
            <person name="Davidsen T.M."/>
            <person name="Wayne K.J."/>
            <person name="Tettelin H."/>
            <person name="Glass J.I."/>
            <person name="Rusch D."/>
            <person name="Podicherti R."/>
            <person name="Tsui H.-C.T."/>
            <person name="Winkler M.E."/>
        </authorList>
    </citation>
    <scope>NUCLEOTIDE SEQUENCE</scope>
</reference>
<evidence type="ECO:0000313" key="2">
    <source>
        <dbReference type="EMBL" id="SVD40394.1"/>
    </source>
</evidence>
<organism evidence="2">
    <name type="scientific">marine metagenome</name>
    <dbReference type="NCBI Taxonomy" id="408172"/>
    <lineage>
        <taxon>unclassified sequences</taxon>
        <taxon>metagenomes</taxon>
        <taxon>ecological metagenomes</taxon>
    </lineage>
</organism>
<feature type="region of interest" description="Disordered" evidence="1">
    <location>
        <begin position="1"/>
        <end position="35"/>
    </location>
</feature>
<dbReference type="EMBL" id="UINC01148484">
    <property type="protein sequence ID" value="SVD40394.1"/>
    <property type="molecule type" value="Genomic_DNA"/>
</dbReference>
<evidence type="ECO:0000256" key="1">
    <source>
        <dbReference type="SAM" id="MobiDB-lite"/>
    </source>
</evidence>